<keyword evidence="1" id="KW-1133">Transmembrane helix</keyword>
<dbReference type="EMBL" id="JAVBVO010000003">
    <property type="protein sequence ID" value="MDZ5759090.1"/>
    <property type="molecule type" value="Genomic_DNA"/>
</dbReference>
<feature type="transmembrane region" description="Helical" evidence="1">
    <location>
        <begin position="21"/>
        <end position="41"/>
    </location>
</feature>
<evidence type="ECO:0000313" key="3">
    <source>
        <dbReference type="Proteomes" id="UP001290462"/>
    </source>
</evidence>
<accession>A0AAW9JZP6</accession>
<dbReference type="RefSeq" id="WP_322809039.1">
    <property type="nucleotide sequence ID" value="NZ_JAVBVO010000003.1"/>
</dbReference>
<sequence length="138" mass="16738">MNWKEKLDRNMRKFLVGRYGVMDPLNRGLLLISVGLIFLSIIFPQRFLTTIALLILAVSYYRIFSKKISRRYKENQRYLDLIRPVQRFYHLQMKKIKERKEYRYVKCPECHKTTRVPKNRGKIVITCPNCHHKFEKTT</sequence>
<feature type="transmembrane region" description="Helical" evidence="1">
    <location>
        <begin position="47"/>
        <end position="64"/>
    </location>
</feature>
<proteinExistence type="predicted"/>
<reference evidence="2" key="1">
    <citation type="submission" date="2023-08" db="EMBL/GenBank/DDBJ databases">
        <title>Genomic characterization of piscicolin 126 produced by Carnobacterium maltaromaticum CM22 strain isolated from salmon (Salmo salar).</title>
        <authorList>
            <person name="Gonzalez-Gragera E."/>
            <person name="Garcia-Lopez J.D."/>
            <person name="Teso-Perez C."/>
            <person name="Gimenez-Hernandez I."/>
            <person name="Peralta-Sanchez J.M."/>
            <person name="Valdivia E."/>
            <person name="Montalban-Lopez M."/>
            <person name="Martin-Platero A.M."/>
            <person name="Banos A."/>
            <person name="Martinez-Bueno M."/>
        </authorList>
    </citation>
    <scope>NUCLEOTIDE SEQUENCE</scope>
    <source>
        <strain evidence="2">CM22</strain>
    </source>
</reference>
<comment type="caution">
    <text evidence="2">The sequence shown here is derived from an EMBL/GenBank/DDBJ whole genome shotgun (WGS) entry which is preliminary data.</text>
</comment>
<protein>
    <recommendedName>
        <fullName evidence="4">Zn-finger containing protein</fullName>
    </recommendedName>
</protein>
<organism evidence="2 3">
    <name type="scientific">Carnobacterium maltaromaticum</name>
    <name type="common">Carnobacterium piscicola</name>
    <dbReference type="NCBI Taxonomy" id="2751"/>
    <lineage>
        <taxon>Bacteria</taxon>
        <taxon>Bacillati</taxon>
        <taxon>Bacillota</taxon>
        <taxon>Bacilli</taxon>
        <taxon>Lactobacillales</taxon>
        <taxon>Carnobacteriaceae</taxon>
        <taxon>Carnobacterium</taxon>
    </lineage>
</organism>
<dbReference type="Proteomes" id="UP001290462">
    <property type="component" value="Unassembled WGS sequence"/>
</dbReference>
<keyword evidence="1" id="KW-0812">Transmembrane</keyword>
<name>A0AAW9JZP6_CARML</name>
<evidence type="ECO:0000256" key="1">
    <source>
        <dbReference type="SAM" id="Phobius"/>
    </source>
</evidence>
<dbReference type="AlphaFoldDB" id="A0AAW9JZP6"/>
<evidence type="ECO:0008006" key="4">
    <source>
        <dbReference type="Google" id="ProtNLM"/>
    </source>
</evidence>
<evidence type="ECO:0000313" key="2">
    <source>
        <dbReference type="EMBL" id="MDZ5759090.1"/>
    </source>
</evidence>
<keyword evidence="1" id="KW-0472">Membrane</keyword>
<gene>
    <name evidence="2" type="ORF">RAK27_10510</name>
</gene>